<evidence type="ECO:0000256" key="5">
    <source>
        <dbReference type="ARBA" id="ARBA00023242"/>
    </source>
</evidence>
<dbReference type="CDD" id="cd07029">
    <property type="entry name" value="RNAP_I_III_AC19"/>
    <property type="match status" value="1"/>
</dbReference>
<evidence type="ECO:0000256" key="2">
    <source>
        <dbReference type="ARBA" id="ARBA00022079"/>
    </source>
</evidence>
<dbReference type="GO" id="GO:0005736">
    <property type="term" value="C:RNA polymerase I complex"/>
    <property type="evidence" value="ECO:0007669"/>
    <property type="project" value="TreeGrafter"/>
</dbReference>
<keyword evidence="3 9" id="KW-0240">DNA-directed RNA polymerase</keyword>
<dbReference type="GO" id="GO:0006362">
    <property type="term" value="P:transcription elongation by RNA polymerase I"/>
    <property type="evidence" value="ECO:0007669"/>
    <property type="project" value="TreeGrafter"/>
</dbReference>
<dbReference type="HOGENOM" id="CLU_090381_1_0_1"/>
<evidence type="ECO:0000313" key="10">
    <source>
        <dbReference type="Proteomes" id="UP000002748"/>
    </source>
</evidence>
<dbReference type="FunFam" id="3.30.1360.10:FF:000006">
    <property type="entry name" value="DNA-directed RNA polymerases I and III subunit RPAC2"/>
    <property type="match status" value="1"/>
</dbReference>
<dbReference type="InterPro" id="IPR036603">
    <property type="entry name" value="RBP11-like"/>
</dbReference>
<gene>
    <name evidence="9" type="ORF">A1Q1_03907</name>
</gene>
<evidence type="ECO:0000313" key="9">
    <source>
        <dbReference type="EMBL" id="EJT47278.1"/>
    </source>
</evidence>
<dbReference type="InterPro" id="IPR008193">
    <property type="entry name" value="RNA_pol_Rpb11_13-16kDa_CS"/>
</dbReference>
<organism evidence="9 10">
    <name type="scientific">Trichosporon asahii var. asahii (strain ATCC 90039 / CBS 2479 / JCM 2466 / KCTC 7840 / NBRC 103889/ NCYC 2677 / UAMH 7654)</name>
    <name type="common">Yeast</name>
    <dbReference type="NCBI Taxonomy" id="1186058"/>
    <lineage>
        <taxon>Eukaryota</taxon>
        <taxon>Fungi</taxon>
        <taxon>Dikarya</taxon>
        <taxon>Basidiomycota</taxon>
        <taxon>Agaricomycotina</taxon>
        <taxon>Tremellomycetes</taxon>
        <taxon>Trichosporonales</taxon>
        <taxon>Trichosporonaceae</taxon>
        <taxon>Trichosporon</taxon>
    </lineage>
</organism>
<comment type="similarity">
    <text evidence="6">Belongs to the archaeal Rpo11/eukaryotic RPB11/RPC19 RNA polymerase subunit family.</text>
</comment>
<feature type="domain" description="DNA-directed RNA polymerase RBP11-like dimerisation" evidence="8">
    <location>
        <begin position="72"/>
        <end position="143"/>
    </location>
</feature>
<evidence type="ECO:0000256" key="3">
    <source>
        <dbReference type="ARBA" id="ARBA00022478"/>
    </source>
</evidence>
<reference evidence="9 10" key="1">
    <citation type="journal article" date="2012" name="Eukaryot. Cell">
        <title>Draft genome sequence of CBS 2479, the standard type strain of Trichosporon asahii.</title>
        <authorList>
            <person name="Yang R.Y."/>
            <person name="Li H.T."/>
            <person name="Zhu H."/>
            <person name="Zhou G.P."/>
            <person name="Wang M."/>
            <person name="Wang L."/>
        </authorList>
    </citation>
    <scope>NUCLEOTIDE SEQUENCE [LARGE SCALE GENOMIC DNA]</scope>
    <source>
        <strain evidence="10">ATCC 90039 / CBS 2479 / JCM 2466 / KCTC 7840 / NCYC 2677 / UAMH 7654</strain>
    </source>
</reference>
<keyword evidence="4" id="KW-0804">Transcription</keyword>
<dbReference type="GO" id="GO:0046983">
    <property type="term" value="F:protein dimerization activity"/>
    <property type="evidence" value="ECO:0007669"/>
    <property type="project" value="InterPro"/>
</dbReference>
<proteinExistence type="inferred from homology"/>
<dbReference type="GeneID" id="25987420"/>
<dbReference type="EMBL" id="ALBS01000258">
    <property type="protein sequence ID" value="EJT47278.1"/>
    <property type="molecule type" value="Genomic_DNA"/>
</dbReference>
<dbReference type="RefSeq" id="XP_014177807.1">
    <property type="nucleotide sequence ID" value="XM_014322332.1"/>
</dbReference>
<dbReference type="GO" id="GO:0005666">
    <property type="term" value="C:RNA polymerase III complex"/>
    <property type="evidence" value="ECO:0007669"/>
    <property type="project" value="TreeGrafter"/>
</dbReference>
<dbReference type="Proteomes" id="UP000002748">
    <property type="component" value="Unassembled WGS sequence"/>
</dbReference>
<dbReference type="SUPFAM" id="SSF55257">
    <property type="entry name" value="RBP11-like subunits of RNA polymerase"/>
    <property type="match status" value="1"/>
</dbReference>
<evidence type="ECO:0000256" key="6">
    <source>
        <dbReference type="ARBA" id="ARBA00025751"/>
    </source>
</evidence>
<evidence type="ECO:0000256" key="1">
    <source>
        <dbReference type="ARBA" id="ARBA00004123"/>
    </source>
</evidence>
<comment type="caution">
    <text evidence="9">The sequence shown here is derived from an EMBL/GenBank/DDBJ whole genome shotgun (WGS) entry which is preliminary data.</text>
</comment>
<dbReference type="InterPro" id="IPR009025">
    <property type="entry name" value="RBP11-like_dimer"/>
</dbReference>
<dbReference type="GO" id="GO:0006383">
    <property type="term" value="P:transcription by RNA polymerase III"/>
    <property type="evidence" value="ECO:0007669"/>
    <property type="project" value="TreeGrafter"/>
</dbReference>
<accession>J5QGT0</accession>
<evidence type="ECO:0000259" key="8">
    <source>
        <dbReference type="Pfam" id="PF13656"/>
    </source>
</evidence>
<feature type="compositionally biased region" description="Basic and acidic residues" evidence="7">
    <location>
        <begin position="1"/>
        <end position="14"/>
    </location>
</feature>
<feature type="region of interest" description="Disordered" evidence="7">
    <location>
        <begin position="1"/>
        <end position="20"/>
    </location>
</feature>
<protein>
    <recommendedName>
        <fullName evidence="2">DNA-directed RNA polymerases I and III subunit RPAC2</fullName>
    </recommendedName>
</protein>
<dbReference type="OrthoDB" id="510325at2759"/>
<dbReference type="KEGG" id="tasa:A1Q1_03907"/>
<dbReference type="Gene3D" id="3.30.1360.10">
    <property type="entry name" value="RNA polymerase, RBP11-like subunit"/>
    <property type="match status" value="1"/>
</dbReference>
<dbReference type="PANTHER" id="PTHR13946">
    <property type="entry name" value="DNA-DIRECTED RNA POLYMERASE I,II,III"/>
    <property type="match status" value="1"/>
</dbReference>
<dbReference type="HAMAP" id="MF_00261">
    <property type="entry name" value="RNApol_arch_Rpo11"/>
    <property type="match status" value="1"/>
</dbReference>
<sequence>MSSEEQRQKEEAASRRHAKLDNAGVLHMSTQAEIPDKITIQSWYMIREQLIEVGIGSIANDQLPGHEPDYSACTFCLWEEDHTLGNALRWMIMKDPDVEYCGYSAPHPSEPKIHLRVQMYEGLSAVDCLRRALSNLRDLYETIGAQYDRSLKTDKYVKEKDVDVHRVVAETLRERLGEDMDESA</sequence>
<dbReference type="InterPro" id="IPR022905">
    <property type="entry name" value="Rpo11-like"/>
</dbReference>
<dbReference type="GO" id="GO:0055029">
    <property type="term" value="C:nuclear DNA-directed RNA polymerase complex"/>
    <property type="evidence" value="ECO:0007669"/>
    <property type="project" value="UniProtKB-ARBA"/>
</dbReference>
<evidence type="ECO:0000256" key="7">
    <source>
        <dbReference type="SAM" id="MobiDB-lite"/>
    </source>
</evidence>
<dbReference type="AlphaFoldDB" id="J5QGT0"/>
<dbReference type="PROSITE" id="PS01154">
    <property type="entry name" value="RNA_POL_L_13KD"/>
    <property type="match status" value="1"/>
</dbReference>
<evidence type="ECO:0000256" key="4">
    <source>
        <dbReference type="ARBA" id="ARBA00023163"/>
    </source>
</evidence>
<dbReference type="GO" id="GO:0003899">
    <property type="term" value="F:DNA-directed RNA polymerase activity"/>
    <property type="evidence" value="ECO:0007669"/>
    <property type="project" value="InterPro"/>
</dbReference>
<dbReference type="GO" id="GO:0003677">
    <property type="term" value="F:DNA binding"/>
    <property type="evidence" value="ECO:0007669"/>
    <property type="project" value="InterPro"/>
</dbReference>
<dbReference type="PANTHER" id="PTHR13946:SF28">
    <property type="entry name" value="DNA-DIRECTED RNA POLYMERASES I AND III SUBUNIT RPAC2"/>
    <property type="match status" value="1"/>
</dbReference>
<dbReference type="VEuPathDB" id="FungiDB:A1Q1_03907"/>
<name>J5QGT0_TRIAS</name>
<dbReference type="Pfam" id="PF13656">
    <property type="entry name" value="RNA_pol_L_2"/>
    <property type="match status" value="1"/>
</dbReference>
<comment type="subcellular location">
    <subcellularLocation>
        <location evidence="1">Nucleus</location>
    </subcellularLocation>
</comment>
<dbReference type="InterPro" id="IPR033898">
    <property type="entry name" value="RNAP_AC19"/>
</dbReference>
<keyword evidence="5" id="KW-0539">Nucleus</keyword>